<proteinExistence type="predicted"/>
<feature type="transmembrane region" description="Helical" evidence="1">
    <location>
        <begin position="80"/>
        <end position="99"/>
    </location>
</feature>
<accession>A0A7Y1LCV5</accession>
<feature type="transmembrane region" description="Helical" evidence="1">
    <location>
        <begin position="115"/>
        <end position="134"/>
    </location>
</feature>
<dbReference type="Proteomes" id="UP000583279">
    <property type="component" value="Unassembled WGS sequence"/>
</dbReference>
<dbReference type="PANTHER" id="PTHR19353">
    <property type="entry name" value="FATTY ACID DESATURASE 2"/>
    <property type="match status" value="1"/>
</dbReference>
<evidence type="ECO:0000256" key="1">
    <source>
        <dbReference type="SAM" id="Phobius"/>
    </source>
</evidence>
<evidence type="ECO:0000259" key="2">
    <source>
        <dbReference type="Pfam" id="PF00487"/>
    </source>
</evidence>
<evidence type="ECO:0000313" key="3">
    <source>
        <dbReference type="EMBL" id="NNA43729.1"/>
    </source>
</evidence>
<dbReference type="GO" id="GO:0008610">
    <property type="term" value="P:lipid biosynthetic process"/>
    <property type="evidence" value="ECO:0007669"/>
    <property type="project" value="UniProtKB-ARBA"/>
</dbReference>
<dbReference type="Pfam" id="PF00487">
    <property type="entry name" value="FA_desaturase"/>
    <property type="match status" value="1"/>
</dbReference>
<comment type="caution">
    <text evidence="3">The sequence shown here is derived from an EMBL/GenBank/DDBJ whole genome shotgun (WGS) entry which is preliminary data.</text>
</comment>
<gene>
    <name evidence="3" type="ORF">HBO18_06255</name>
</gene>
<keyword evidence="1" id="KW-0472">Membrane</keyword>
<dbReference type="InterPro" id="IPR005804">
    <property type="entry name" value="FA_desaturase_dom"/>
</dbReference>
<sequence length="379" mass="42906">MFNASPPTSSISVSVNFALEGDEMSLLYADNYLRAIKDANVKTLLISIAKERKLLPSVIVLSVIATFTVWGIFLAYTQQIVAALGAIILIALAKIWSWYLSHDCAHNSVFKSKKVNAVVGELLSFLNGLSFFSFEAYRKDHVRHHAEKIDIGGFDSGHFAVAHPRLFSAIIVAEKIYLPAFYYLIKLTNIYAVIFSGSRREVARGIGSLCIYVVAFATFARFSLMLVLVWQTSSFLRIHIVRFVDCFQHSFQQVYTEGEKLTHGKHYEIQNTFSVPVARKFTFLNLIILNFGYHAAHHCFPTCPWYMLPHLEAAIIKQLRLYGVSDTREESTPFFNFLTAYHRGRLSRIISTDEGQPYDADGQFTTHHFTGAYTDKLLG</sequence>
<dbReference type="AlphaFoldDB" id="A0A7Y1LCV5"/>
<keyword evidence="1" id="KW-0812">Transmembrane</keyword>
<dbReference type="GO" id="GO:0016020">
    <property type="term" value="C:membrane"/>
    <property type="evidence" value="ECO:0007669"/>
    <property type="project" value="TreeGrafter"/>
</dbReference>
<evidence type="ECO:0000313" key="4">
    <source>
        <dbReference type="Proteomes" id="UP000583279"/>
    </source>
</evidence>
<name>A0A7Y1LCV5_9PSED</name>
<keyword evidence="1" id="KW-1133">Transmembrane helix</keyword>
<dbReference type="GO" id="GO:0016717">
    <property type="term" value="F:oxidoreductase activity, acting on paired donors, with oxidation of a pair of donors resulting in the reduction of molecular oxygen to two molecules of water"/>
    <property type="evidence" value="ECO:0007669"/>
    <property type="project" value="TreeGrafter"/>
</dbReference>
<feature type="transmembrane region" description="Helical" evidence="1">
    <location>
        <begin position="176"/>
        <end position="197"/>
    </location>
</feature>
<reference evidence="3 4" key="1">
    <citation type="journal article" date="2020" name="Front. Microbiol.">
        <title>Genetic Organization of the aprX-lipA2 Operon Affects the Proteolytic Potential of Pseudomonas Species in Milk.</title>
        <authorList>
            <person name="Maier C."/>
            <person name="Huptas C."/>
            <person name="von Neubeck M."/>
            <person name="Scherer S."/>
            <person name="Wenning M."/>
            <person name="Lucking G."/>
        </authorList>
    </citation>
    <scope>NUCLEOTIDE SEQUENCE [LARGE SCALE GENOMIC DNA]</scope>
    <source>
        <strain evidence="3 4">WS 4997</strain>
    </source>
</reference>
<dbReference type="EMBL" id="JAAQYK010000002">
    <property type="protein sequence ID" value="NNA43729.1"/>
    <property type="molecule type" value="Genomic_DNA"/>
</dbReference>
<feature type="domain" description="Fatty acid desaturase" evidence="2">
    <location>
        <begin position="81"/>
        <end position="325"/>
    </location>
</feature>
<organism evidence="3 4">
    <name type="scientific">Pseudomonas lactis</name>
    <dbReference type="NCBI Taxonomy" id="1615674"/>
    <lineage>
        <taxon>Bacteria</taxon>
        <taxon>Pseudomonadati</taxon>
        <taxon>Pseudomonadota</taxon>
        <taxon>Gammaproteobacteria</taxon>
        <taxon>Pseudomonadales</taxon>
        <taxon>Pseudomonadaceae</taxon>
        <taxon>Pseudomonas</taxon>
    </lineage>
</organism>
<feature type="transmembrane region" description="Helical" evidence="1">
    <location>
        <begin position="209"/>
        <end position="230"/>
    </location>
</feature>
<dbReference type="RefSeq" id="WP_169855449.1">
    <property type="nucleotide sequence ID" value="NZ_JAAQYK010000002.1"/>
</dbReference>
<dbReference type="PANTHER" id="PTHR19353:SF19">
    <property type="entry name" value="DELTA(5) FATTY ACID DESATURASE C-RELATED"/>
    <property type="match status" value="1"/>
</dbReference>
<protein>
    <submittedName>
        <fullName evidence="3">Fatty acid desaturase</fullName>
    </submittedName>
</protein>
<dbReference type="InterPro" id="IPR012171">
    <property type="entry name" value="Fatty_acid_desaturase"/>
</dbReference>
<feature type="transmembrane region" description="Helical" evidence="1">
    <location>
        <begin position="54"/>
        <end position="74"/>
    </location>
</feature>